<dbReference type="Proteomes" id="UP000572635">
    <property type="component" value="Unassembled WGS sequence"/>
</dbReference>
<reference evidence="2 3" key="1">
    <citation type="submission" date="2020-08" db="EMBL/GenBank/DDBJ databases">
        <title>Sequencing the genomes of 1000 actinobacteria strains.</title>
        <authorList>
            <person name="Klenk H.-P."/>
        </authorList>
    </citation>
    <scope>NUCLEOTIDE SEQUENCE [LARGE SCALE GENOMIC DNA]</scope>
    <source>
        <strain evidence="2 3">DSM 44551</strain>
    </source>
</reference>
<keyword evidence="3" id="KW-1185">Reference proteome</keyword>
<dbReference type="AlphaFoldDB" id="A0A7W8QU85"/>
<evidence type="ECO:0000313" key="2">
    <source>
        <dbReference type="EMBL" id="MBB5436080.1"/>
    </source>
</evidence>
<accession>A0A7W8QU85</accession>
<sequence>MTGPSAGGIGSIGGGVGTAVAGVRGPVNVGGTQVNLPEGVDLSELFRMLGETVAEQERIGHGGTITAADVERNGRCFVIPEGFPEVGEDGESPGTLLLTGAPGSGRRGAAMYWLQRASGTTERSRAIRTLPDGGGNGALLLDREAIAPGELLYLDASLEDEDGGLLPRILDELDGYRAAVERNGAWLAVVLDQGQVRTLPHAAREGVVSISRPDVAEVFAAHLGVLGLEPPPGFDPADWLDPWAGSAGVGEAADLALLVRQAQRSAGGRGGFEDWFTDAFAAVADWSEEVGRRLDERRSSAERAVLLSAAVLEGLSAEQVFAGAERLRAKVAAPADEEPPLERKGFAARLAELGIGVLPDRRVAFTEFRYAAAVRMRFWDDYPWLHRQFEEWIAEYLDEERLPGEARTAVAERLVEQCLRVGRGGVVLGLVRAWTSGEGDMTGQAVRALRTLLEDEYAASGARRWLYTQAVSPDTPEVRALAVTAVCLRVLVATHPHQAVVRLHHVARRGRGSQAAEQAAQGLAWLAGEDLRLRGAVLHRFADRLAAPGSPHRRTDAELLYRVTDPGVLGRAGPFPADPREAADFRRALAGAMVEDRAEAVRHAERWLAAVAESGGWEEVPVLLAEAGAEAGRDEVLYTAARRWVLAADGQRQRARRRTAALRFRDGLEEACAGTRRPGPARRTDGGTRA</sequence>
<protein>
    <submittedName>
        <fullName evidence="2">Uncharacterized protein</fullName>
    </submittedName>
</protein>
<name>A0A7W8QU85_9ACTN</name>
<dbReference type="EMBL" id="JACHDB010000002">
    <property type="protein sequence ID" value="MBB5436080.1"/>
    <property type="molecule type" value="Genomic_DNA"/>
</dbReference>
<organism evidence="2 3">
    <name type="scientific">Nocardiopsis composta</name>
    <dbReference type="NCBI Taxonomy" id="157465"/>
    <lineage>
        <taxon>Bacteria</taxon>
        <taxon>Bacillati</taxon>
        <taxon>Actinomycetota</taxon>
        <taxon>Actinomycetes</taxon>
        <taxon>Streptosporangiales</taxon>
        <taxon>Nocardiopsidaceae</taxon>
        <taxon>Nocardiopsis</taxon>
    </lineage>
</organism>
<gene>
    <name evidence="2" type="ORF">HDA36_006228</name>
</gene>
<proteinExistence type="predicted"/>
<evidence type="ECO:0000256" key="1">
    <source>
        <dbReference type="SAM" id="MobiDB-lite"/>
    </source>
</evidence>
<comment type="caution">
    <text evidence="2">The sequence shown here is derived from an EMBL/GenBank/DDBJ whole genome shotgun (WGS) entry which is preliminary data.</text>
</comment>
<feature type="region of interest" description="Disordered" evidence="1">
    <location>
        <begin position="671"/>
        <end position="690"/>
    </location>
</feature>
<evidence type="ECO:0000313" key="3">
    <source>
        <dbReference type="Proteomes" id="UP000572635"/>
    </source>
</evidence>
<dbReference type="RefSeq" id="WP_184399355.1">
    <property type="nucleotide sequence ID" value="NZ_BAAAJD010000116.1"/>
</dbReference>